<keyword evidence="3" id="KW-0732">Signal</keyword>
<keyword evidence="8 9" id="KW-0131">Cell cycle</keyword>
<gene>
    <name evidence="9 13" type="primary">pal</name>
    <name evidence="13" type="ORF">Taqua_02359</name>
</gene>
<dbReference type="InterPro" id="IPR014169">
    <property type="entry name" value="Pal_lipo_C"/>
</dbReference>
<evidence type="ECO:0000256" key="5">
    <source>
        <dbReference type="ARBA" id="ARBA00023139"/>
    </source>
</evidence>
<keyword evidence="4 10" id="KW-0472">Membrane</keyword>
<comment type="function">
    <text evidence="9">Part of the Tol-Pal system, which plays a role in outer membrane invagination during cell division and is important for maintaining outer membrane integrity.</text>
</comment>
<dbReference type="PRINTS" id="PR01021">
    <property type="entry name" value="OMPADOMAIN"/>
</dbReference>
<evidence type="ECO:0000256" key="11">
    <source>
        <dbReference type="SAM" id="MobiDB-lite"/>
    </source>
</evidence>
<keyword evidence="2 9" id="KW-0132">Cell division</keyword>
<proteinExistence type="inferred from homology"/>
<evidence type="ECO:0000256" key="10">
    <source>
        <dbReference type="PROSITE-ProRule" id="PRU00473"/>
    </source>
</evidence>
<protein>
    <recommendedName>
        <fullName evidence="9">Peptidoglycan-associated protein</fullName>
    </recommendedName>
</protein>
<evidence type="ECO:0000256" key="2">
    <source>
        <dbReference type="ARBA" id="ARBA00022618"/>
    </source>
</evidence>
<keyword evidence="6" id="KW-0998">Cell outer membrane</keyword>
<dbReference type="PANTHER" id="PTHR30329">
    <property type="entry name" value="STATOR ELEMENT OF FLAGELLAR MOTOR COMPLEX"/>
    <property type="match status" value="1"/>
</dbReference>
<dbReference type="InterPro" id="IPR050330">
    <property type="entry name" value="Bact_OuterMem_StrucFunc"/>
</dbReference>
<name>A0A554WAY9_9BURK</name>
<keyword evidence="5" id="KW-0564">Palmitate</keyword>
<comment type="subunit">
    <text evidence="9">The Tol-Pal system is composed of five core proteins: the inner membrane proteins TolA, TolQ and TolR, the periplasmic protein TolB and the outer membrane protein Pal. They form a network linking the inner and outer membranes and the peptidoglycan layer.</text>
</comment>
<dbReference type="EMBL" id="VJNA01000040">
    <property type="protein sequence ID" value="TSE20742.1"/>
    <property type="molecule type" value="Genomic_DNA"/>
</dbReference>
<organism evidence="13 14">
    <name type="scientific">Tepidimonas aquatica</name>
    <dbReference type="NCBI Taxonomy" id="247482"/>
    <lineage>
        <taxon>Bacteria</taxon>
        <taxon>Pseudomonadati</taxon>
        <taxon>Pseudomonadota</taxon>
        <taxon>Betaproteobacteria</taxon>
        <taxon>Burkholderiales</taxon>
        <taxon>Tepidimonas</taxon>
    </lineage>
</organism>
<comment type="subcellular location">
    <subcellularLocation>
        <location evidence="1">Cell outer membrane</location>
    </subcellularLocation>
</comment>
<feature type="domain" description="OmpA-like" evidence="12">
    <location>
        <begin position="96"/>
        <end position="210"/>
    </location>
</feature>
<dbReference type="Proteomes" id="UP000318554">
    <property type="component" value="Unassembled WGS sequence"/>
</dbReference>
<dbReference type="GO" id="GO:0009279">
    <property type="term" value="C:cell outer membrane"/>
    <property type="evidence" value="ECO:0007669"/>
    <property type="project" value="UniProtKB-SubCell"/>
</dbReference>
<dbReference type="HAMAP" id="MF_02204">
    <property type="entry name" value="Pal"/>
    <property type="match status" value="1"/>
</dbReference>
<evidence type="ECO:0000256" key="4">
    <source>
        <dbReference type="ARBA" id="ARBA00023136"/>
    </source>
</evidence>
<feature type="region of interest" description="Disordered" evidence="11">
    <location>
        <begin position="51"/>
        <end position="95"/>
    </location>
</feature>
<evidence type="ECO:0000256" key="1">
    <source>
        <dbReference type="ARBA" id="ARBA00004442"/>
    </source>
</evidence>
<evidence type="ECO:0000256" key="8">
    <source>
        <dbReference type="ARBA" id="ARBA00023306"/>
    </source>
</evidence>
<dbReference type="Pfam" id="PF00691">
    <property type="entry name" value="OmpA"/>
    <property type="match status" value="1"/>
</dbReference>
<dbReference type="PROSITE" id="PS51123">
    <property type="entry name" value="OMPA_2"/>
    <property type="match status" value="1"/>
</dbReference>
<feature type="region of interest" description="Disordered" evidence="11">
    <location>
        <begin position="1"/>
        <end position="24"/>
    </location>
</feature>
<evidence type="ECO:0000256" key="7">
    <source>
        <dbReference type="ARBA" id="ARBA00023288"/>
    </source>
</evidence>
<dbReference type="InterPro" id="IPR039001">
    <property type="entry name" value="Pal"/>
</dbReference>
<evidence type="ECO:0000256" key="3">
    <source>
        <dbReference type="ARBA" id="ARBA00022729"/>
    </source>
</evidence>
<keyword evidence="14" id="KW-1185">Reference proteome</keyword>
<dbReference type="PANTHER" id="PTHR30329:SF21">
    <property type="entry name" value="LIPOPROTEIN YIAD-RELATED"/>
    <property type="match status" value="1"/>
</dbReference>
<evidence type="ECO:0000313" key="13">
    <source>
        <dbReference type="EMBL" id="TSE20742.1"/>
    </source>
</evidence>
<comment type="caution">
    <text evidence="13">The sequence shown here is derived from an EMBL/GenBank/DDBJ whole genome shotgun (WGS) entry which is preliminary data.</text>
</comment>
<evidence type="ECO:0000313" key="14">
    <source>
        <dbReference type="Proteomes" id="UP000318554"/>
    </source>
</evidence>
<dbReference type="InterPro" id="IPR006664">
    <property type="entry name" value="OMP_bac"/>
</dbReference>
<comment type="similarity">
    <text evidence="9">Belongs to the Pal lipoprotein family.</text>
</comment>
<dbReference type="PROSITE" id="PS01068">
    <property type="entry name" value="OMPA_1"/>
    <property type="match status" value="1"/>
</dbReference>
<evidence type="ECO:0000256" key="9">
    <source>
        <dbReference type="HAMAP-Rule" id="MF_02204"/>
    </source>
</evidence>
<keyword evidence="7 13" id="KW-0449">Lipoprotein</keyword>
<reference evidence="13 14" key="1">
    <citation type="submission" date="2019-07" db="EMBL/GenBank/DDBJ databases">
        <title>Tepidimonas aquatica CLN-1 draft genome.</title>
        <authorList>
            <person name="Da Costa M.S."/>
            <person name="Froufe H.J.C."/>
            <person name="Egas C."/>
            <person name="Albuquerque L."/>
        </authorList>
    </citation>
    <scope>NUCLEOTIDE SEQUENCE [LARGE SCALE GENOMIC DNA]</scope>
    <source>
        <strain evidence="13 14">CLN-1</strain>
    </source>
</reference>
<evidence type="ECO:0000259" key="12">
    <source>
        <dbReference type="PROSITE" id="PS51123"/>
    </source>
</evidence>
<dbReference type="InterPro" id="IPR006690">
    <property type="entry name" value="OMPA-like_CS"/>
</dbReference>
<dbReference type="InterPro" id="IPR006665">
    <property type="entry name" value="OmpA-like"/>
</dbReference>
<dbReference type="GO" id="GO:0051301">
    <property type="term" value="P:cell division"/>
    <property type="evidence" value="ECO:0007669"/>
    <property type="project" value="UniProtKB-UniRule"/>
</dbReference>
<dbReference type="NCBIfam" id="TIGR02802">
    <property type="entry name" value="Pal_lipo"/>
    <property type="match status" value="1"/>
</dbReference>
<feature type="compositionally biased region" description="Low complexity" evidence="11">
    <location>
        <begin position="83"/>
        <end position="95"/>
    </location>
</feature>
<dbReference type="Gene3D" id="3.30.1330.60">
    <property type="entry name" value="OmpA-like domain"/>
    <property type="match status" value="1"/>
</dbReference>
<feature type="compositionally biased region" description="Gly residues" evidence="11">
    <location>
        <begin position="65"/>
        <end position="82"/>
    </location>
</feature>
<sequence length="210" mass="22252">MAMPNVLDPLQPNDMNPMNKRPTSARPLARLTPFVLAAALMAGCSSVPLDEGGAPVTDRSPAPVGAGGEGGAAGGAASGGVDGRAVTPAQAAPAETAQPPANVARVIYFDFDSYVVKPEYMATLEAHARFLNADRKRRVVLEGHTDERGGREYNLALGQKRADAVRRALALLGVQDEQMESVSYGKEKPAVPGSGEEAWSRNRRVEFVYH</sequence>
<dbReference type="AlphaFoldDB" id="A0A554WAY9"/>
<dbReference type="SUPFAM" id="SSF103088">
    <property type="entry name" value="OmpA-like"/>
    <property type="match status" value="1"/>
</dbReference>
<dbReference type="CDD" id="cd07185">
    <property type="entry name" value="OmpA_C-like"/>
    <property type="match status" value="1"/>
</dbReference>
<dbReference type="InterPro" id="IPR036737">
    <property type="entry name" value="OmpA-like_sf"/>
</dbReference>
<evidence type="ECO:0000256" key="6">
    <source>
        <dbReference type="ARBA" id="ARBA00023237"/>
    </source>
</evidence>
<accession>A0A554WAY9</accession>